<sequence length="76" mass="9026">YLCSQNNELSKKPRKNPDITKQRDRESMDRYNCKGRIKILIDETEHIAYIVIKHHILHNLPPDVSVPETIKQFIKD</sequence>
<reference evidence="2 3" key="2">
    <citation type="submission" date="2017-10" db="EMBL/GenBank/DDBJ databases">
        <title>Genome analyses suggest a sexual origin of heterokaryosis in a supposedly ancient asexual fungus.</title>
        <authorList>
            <person name="Corradi N."/>
            <person name="Sedzielewska K."/>
            <person name="Noel J."/>
            <person name="Charron P."/>
            <person name="Farinelli L."/>
            <person name="Marton T."/>
            <person name="Kruger M."/>
            <person name="Pelin A."/>
            <person name="Brachmann A."/>
            <person name="Corradi N."/>
        </authorList>
    </citation>
    <scope>NUCLEOTIDE SEQUENCE [LARGE SCALE GENOMIC DNA]</scope>
    <source>
        <strain evidence="2 3">A1</strain>
    </source>
</reference>
<organism evidence="2 3">
    <name type="scientific">Rhizophagus irregularis</name>
    <dbReference type="NCBI Taxonomy" id="588596"/>
    <lineage>
        <taxon>Eukaryota</taxon>
        <taxon>Fungi</taxon>
        <taxon>Fungi incertae sedis</taxon>
        <taxon>Mucoromycota</taxon>
        <taxon>Glomeromycotina</taxon>
        <taxon>Glomeromycetes</taxon>
        <taxon>Glomerales</taxon>
        <taxon>Glomeraceae</taxon>
        <taxon>Rhizophagus</taxon>
    </lineage>
</organism>
<feature type="non-terminal residue" evidence="2">
    <location>
        <position position="1"/>
    </location>
</feature>
<feature type="compositionally biased region" description="Basic and acidic residues" evidence="1">
    <location>
        <begin position="9"/>
        <end position="27"/>
    </location>
</feature>
<proteinExistence type="predicted"/>
<evidence type="ECO:0000313" key="3">
    <source>
        <dbReference type="Proteomes" id="UP000232688"/>
    </source>
</evidence>
<dbReference type="EMBL" id="LLXH01010331">
    <property type="protein sequence ID" value="PKC50332.1"/>
    <property type="molecule type" value="Genomic_DNA"/>
</dbReference>
<dbReference type="Proteomes" id="UP000232688">
    <property type="component" value="Unassembled WGS sequence"/>
</dbReference>
<dbReference type="AlphaFoldDB" id="A0A2N0QH03"/>
<evidence type="ECO:0000313" key="2">
    <source>
        <dbReference type="EMBL" id="PKC50332.1"/>
    </source>
</evidence>
<dbReference type="VEuPathDB" id="FungiDB:RhiirA1_329342"/>
<accession>A0A2N0QH03</accession>
<feature type="region of interest" description="Disordered" evidence="1">
    <location>
        <begin position="1"/>
        <end position="27"/>
    </location>
</feature>
<name>A0A2N0QH03_9GLOM</name>
<protein>
    <submittedName>
        <fullName evidence="2">Uncharacterized protein</fullName>
    </submittedName>
</protein>
<comment type="caution">
    <text evidence="2">The sequence shown here is derived from an EMBL/GenBank/DDBJ whole genome shotgun (WGS) entry which is preliminary data.</text>
</comment>
<feature type="non-terminal residue" evidence="2">
    <location>
        <position position="76"/>
    </location>
</feature>
<gene>
    <name evidence="2" type="ORF">RhiirA1_329342</name>
</gene>
<evidence type="ECO:0000256" key="1">
    <source>
        <dbReference type="SAM" id="MobiDB-lite"/>
    </source>
</evidence>
<reference evidence="2 3" key="1">
    <citation type="submission" date="2017-10" db="EMBL/GenBank/DDBJ databases">
        <title>Extensive intraspecific genome diversity in a model arbuscular mycorrhizal fungus.</title>
        <authorList>
            <person name="Chen E.C.H."/>
            <person name="Morin E."/>
            <person name="Baudet D."/>
            <person name="Noel J."/>
            <person name="Ndikumana S."/>
            <person name="Charron P."/>
            <person name="St-Onge C."/>
            <person name="Giorgi J."/>
            <person name="Grigoriev I.V."/>
            <person name="Roux C."/>
            <person name="Martin F.M."/>
            <person name="Corradi N."/>
        </authorList>
    </citation>
    <scope>NUCLEOTIDE SEQUENCE [LARGE SCALE GENOMIC DNA]</scope>
    <source>
        <strain evidence="2 3">A1</strain>
    </source>
</reference>